<comment type="caution">
    <text evidence="1">The sequence shown here is derived from an EMBL/GenBank/DDBJ whole genome shotgun (WGS) entry which is preliminary data.</text>
</comment>
<dbReference type="EMBL" id="PDUD01000030">
    <property type="protein sequence ID" value="PHN03651.1"/>
    <property type="molecule type" value="Genomic_DNA"/>
</dbReference>
<organism evidence="1 2">
    <name type="scientific">Flavilitoribacter nigricans (strain ATCC 23147 / DSM 23189 / NBRC 102662 / NCIMB 1420 / SS-2)</name>
    <name type="common">Lewinella nigricans</name>
    <dbReference type="NCBI Taxonomy" id="1122177"/>
    <lineage>
        <taxon>Bacteria</taxon>
        <taxon>Pseudomonadati</taxon>
        <taxon>Bacteroidota</taxon>
        <taxon>Saprospiria</taxon>
        <taxon>Saprospirales</taxon>
        <taxon>Lewinellaceae</taxon>
        <taxon>Flavilitoribacter</taxon>
    </lineage>
</organism>
<gene>
    <name evidence="1" type="ORF">CRP01_25715</name>
</gene>
<name>A0A2D0N561_FLAN2</name>
<evidence type="ECO:0000313" key="2">
    <source>
        <dbReference type="Proteomes" id="UP000223913"/>
    </source>
</evidence>
<reference evidence="1 2" key="1">
    <citation type="submission" date="2017-10" db="EMBL/GenBank/DDBJ databases">
        <title>The draft genome sequence of Lewinella nigricans NBRC 102662.</title>
        <authorList>
            <person name="Wang K."/>
        </authorList>
    </citation>
    <scope>NUCLEOTIDE SEQUENCE [LARGE SCALE GENOMIC DNA]</scope>
    <source>
        <strain evidence="1 2">NBRC 102662</strain>
    </source>
</reference>
<dbReference type="AlphaFoldDB" id="A0A2D0N561"/>
<proteinExistence type="predicted"/>
<accession>A0A2D0N561</accession>
<sequence length="73" mass="8565">MVCYRRGWINMVWNRSSRIFMIIAIPKGSNNLVLFARGCGKQLRQNHFHFLLVFARSLFFSKIISDLFSIQVA</sequence>
<dbReference type="Proteomes" id="UP000223913">
    <property type="component" value="Unassembled WGS sequence"/>
</dbReference>
<evidence type="ECO:0000313" key="1">
    <source>
        <dbReference type="EMBL" id="PHN03651.1"/>
    </source>
</evidence>
<protein>
    <submittedName>
        <fullName evidence="1">Uncharacterized protein</fullName>
    </submittedName>
</protein>
<keyword evidence="2" id="KW-1185">Reference proteome</keyword>